<evidence type="ECO:0000256" key="2">
    <source>
        <dbReference type="ARBA" id="ARBA00008585"/>
    </source>
</evidence>
<sequence length="876" mass="97772">MDPRYQWPPQGYPNAQYAPAPPAQPNGYPANGYPQYPQQPIPHGYTQPQSQSQPQHQPGPPRVVIPRPSQQYPPTHDDPRVQPRTAQPQVVIPARHPFPMAQMQNPRIRQVQVPVPRTVQRTGSGGYVEQSRGQQVHAQTPNVKSAQRSQSHQENPPRPQQRDPNVSVSNQHRVPLQPQSTPKNRPQSQMHTPTNQQHRSPTLSQTSSQVRSHPQVVIKKSAPQAIQTPTKPQHAPQTKALPADLAVLLLSAADEYINAAHGMGSVAALSQRNTDLQHYYKLMSTGLGCMEAVLKRYSQIPRDEAKLRLRYASLLIEETENNVEIEEVLTKGITLCNRNRLNDLKYSMQHLHARYQFKSNHRAALKSLDQTIGETETFQHFVWIYAFRFLKVSLSLQVPGRPEFTSALQQLHAIATHAERQGDRAIFVACSTLEAMIHLRTSAPDHLEHAQRAIAAARSLQLQTSAKQLGRISSLIDCIDVVCSIQQGQPNPQKMLALQAKADEEPGPSHGVFTVLIEKSFGGNLSFSTGGVFEKAADGRDQLVFSWLPKNELTMLTYYLSGMITLPHEKGLSYLQEGFKQTQHALQRHSSFGTSIPAAVTQRSWLATLDWQLRFVLGVMACHSGDTAHSKRALMSLQARVPHHPFNNSETYTRVVSYLEAVYQQTRGSLDGALSAYSRPVFNLPEAGAASDFKTDIAILAAMNRILILRNPAHPEHYLSSILFSQLEPLCNNHPNHYIEGAFRIIRALTTSENSINRQKTLISNALSASQKLQNGQFVTMCLNYMTSRFFADQVGAQAIKSVRAARSVAKQQGSVLWRAVSYGLCINTFQRNGLLEDARLCREALETLKEKLPAPLKSRGDTVKIERDGDIKMEG</sequence>
<reference evidence="9" key="1">
    <citation type="journal article" date="2020" name="Stud. Mycol.">
        <title>101 Dothideomycetes genomes: a test case for predicting lifestyles and emergence of pathogens.</title>
        <authorList>
            <person name="Haridas S."/>
            <person name="Albert R."/>
            <person name="Binder M."/>
            <person name="Bloem J."/>
            <person name="Labutti K."/>
            <person name="Salamov A."/>
            <person name="Andreopoulos B."/>
            <person name="Baker S."/>
            <person name="Barry K."/>
            <person name="Bills G."/>
            <person name="Bluhm B."/>
            <person name="Cannon C."/>
            <person name="Castanera R."/>
            <person name="Culley D."/>
            <person name="Daum C."/>
            <person name="Ezra D."/>
            <person name="Gonzalez J."/>
            <person name="Henrissat B."/>
            <person name="Kuo A."/>
            <person name="Liang C."/>
            <person name="Lipzen A."/>
            <person name="Lutzoni F."/>
            <person name="Magnuson J."/>
            <person name="Mondo S."/>
            <person name="Nolan M."/>
            <person name="Ohm R."/>
            <person name="Pangilinan J."/>
            <person name="Park H.-J."/>
            <person name="Ramirez L."/>
            <person name="Alfaro M."/>
            <person name="Sun H."/>
            <person name="Tritt A."/>
            <person name="Yoshinaga Y."/>
            <person name="Zwiers L.-H."/>
            <person name="Turgeon B."/>
            <person name="Goodwin S."/>
            <person name="Spatafora J."/>
            <person name="Crous P."/>
            <person name="Grigoriev I."/>
        </authorList>
    </citation>
    <scope>NUCLEOTIDE SEQUENCE</scope>
    <source>
        <strain evidence="9">CBS 109.77</strain>
    </source>
</reference>
<keyword evidence="7" id="KW-0131">Cell cycle</keyword>
<keyword evidence="6" id="KW-0539">Nucleus</keyword>
<accession>A0A6A6WYY2</accession>
<dbReference type="EMBL" id="MU002178">
    <property type="protein sequence ID" value="KAF2788897.1"/>
    <property type="molecule type" value="Genomic_DNA"/>
</dbReference>
<dbReference type="Pfam" id="PF10345">
    <property type="entry name" value="Cohesin_load"/>
    <property type="match status" value="1"/>
</dbReference>
<evidence type="ECO:0000256" key="5">
    <source>
        <dbReference type="ARBA" id="ARBA00022829"/>
    </source>
</evidence>
<keyword evidence="4" id="KW-0498">Mitosis</keyword>
<evidence type="ECO:0000256" key="6">
    <source>
        <dbReference type="ARBA" id="ARBA00023242"/>
    </source>
</evidence>
<evidence type="ECO:0000313" key="10">
    <source>
        <dbReference type="Proteomes" id="UP000799757"/>
    </source>
</evidence>
<feature type="compositionally biased region" description="Low complexity" evidence="8">
    <location>
        <begin position="104"/>
        <end position="121"/>
    </location>
</feature>
<dbReference type="AlphaFoldDB" id="A0A6A6WYY2"/>
<name>A0A6A6WYY2_9PLEO</name>
<dbReference type="OrthoDB" id="5565328at2759"/>
<evidence type="ECO:0000313" key="9">
    <source>
        <dbReference type="EMBL" id="KAF2788897.1"/>
    </source>
</evidence>
<evidence type="ECO:0000256" key="3">
    <source>
        <dbReference type="ARBA" id="ARBA00022618"/>
    </source>
</evidence>
<dbReference type="InterPro" id="IPR019440">
    <property type="entry name" value="MAU2"/>
</dbReference>
<feature type="compositionally biased region" description="Low complexity" evidence="8">
    <location>
        <begin position="8"/>
        <end position="18"/>
    </location>
</feature>
<keyword evidence="3" id="KW-0132">Cell division</keyword>
<gene>
    <name evidence="9" type="ORF">K505DRAFT_341705</name>
</gene>
<dbReference type="PANTHER" id="PTHR21394">
    <property type="entry name" value="MAU2 CHROMATID COHESION FACTOR HOMOLOG"/>
    <property type="match status" value="1"/>
</dbReference>
<dbReference type="GO" id="GO:0007059">
    <property type="term" value="P:chromosome segregation"/>
    <property type="evidence" value="ECO:0007669"/>
    <property type="project" value="UniProtKB-KW"/>
</dbReference>
<evidence type="ECO:0008006" key="11">
    <source>
        <dbReference type="Google" id="ProtNLM"/>
    </source>
</evidence>
<evidence type="ECO:0000256" key="8">
    <source>
        <dbReference type="SAM" id="MobiDB-lite"/>
    </source>
</evidence>
<feature type="compositionally biased region" description="Polar residues" evidence="8">
    <location>
        <begin position="131"/>
        <end position="154"/>
    </location>
</feature>
<evidence type="ECO:0000256" key="7">
    <source>
        <dbReference type="ARBA" id="ARBA00023306"/>
    </source>
</evidence>
<dbReference type="Proteomes" id="UP000799757">
    <property type="component" value="Unassembled WGS sequence"/>
</dbReference>
<comment type="subcellular location">
    <subcellularLocation>
        <location evidence="1">Nucleus</location>
    </subcellularLocation>
</comment>
<organism evidence="9 10">
    <name type="scientific">Melanomma pulvis-pyrius CBS 109.77</name>
    <dbReference type="NCBI Taxonomy" id="1314802"/>
    <lineage>
        <taxon>Eukaryota</taxon>
        <taxon>Fungi</taxon>
        <taxon>Dikarya</taxon>
        <taxon>Ascomycota</taxon>
        <taxon>Pezizomycotina</taxon>
        <taxon>Dothideomycetes</taxon>
        <taxon>Pleosporomycetidae</taxon>
        <taxon>Pleosporales</taxon>
        <taxon>Melanommataceae</taxon>
        <taxon>Melanomma</taxon>
    </lineage>
</organism>
<protein>
    <recommendedName>
        <fullName evidence="11">Cohesin loading factor-domain-containing protein</fullName>
    </recommendedName>
</protein>
<feature type="region of interest" description="Disordered" evidence="8">
    <location>
        <begin position="1"/>
        <end position="238"/>
    </location>
</feature>
<comment type="similarity">
    <text evidence="2">Belongs to the SCC4/mau-2 family.</text>
</comment>
<proteinExistence type="inferred from homology"/>
<feature type="compositionally biased region" description="Polar residues" evidence="8">
    <location>
        <begin position="162"/>
        <end position="212"/>
    </location>
</feature>
<feature type="compositionally biased region" description="Low complexity" evidence="8">
    <location>
        <begin position="47"/>
        <end position="56"/>
    </location>
</feature>
<dbReference type="GO" id="GO:0007064">
    <property type="term" value="P:mitotic sister chromatid cohesion"/>
    <property type="evidence" value="ECO:0007669"/>
    <property type="project" value="InterPro"/>
</dbReference>
<evidence type="ECO:0000256" key="1">
    <source>
        <dbReference type="ARBA" id="ARBA00004123"/>
    </source>
</evidence>
<keyword evidence="5" id="KW-0159">Chromosome partition</keyword>
<dbReference type="GO" id="GO:0005634">
    <property type="term" value="C:nucleus"/>
    <property type="evidence" value="ECO:0007669"/>
    <property type="project" value="UniProtKB-SubCell"/>
</dbReference>
<keyword evidence="10" id="KW-1185">Reference proteome</keyword>
<dbReference type="GO" id="GO:0051301">
    <property type="term" value="P:cell division"/>
    <property type="evidence" value="ECO:0007669"/>
    <property type="project" value="UniProtKB-KW"/>
</dbReference>
<evidence type="ECO:0000256" key="4">
    <source>
        <dbReference type="ARBA" id="ARBA00022776"/>
    </source>
</evidence>